<feature type="region of interest" description="Disordered" evidence="5">
    <location>
        <begin position="537"/>
        <end position="593"/>
    </location>
</feature>
<proteinExistence type="inferred from homology"/>
<dbReference type="InterPro" id="IPR050784">
    <property type="entry name" value="IAP"/>
</dbReference>
<dbReference type="InterPro" id="IPR001841">
    <property type="entry name" value="Znf_RING"/>
</dbReference>
<dbReference type="GO" id="GO:0008270">
    <property type="term" value="F:zinc ion binding"/>
    <property type="evidence" value="ECO:0007669"/>
    <property type="project" value="UniProtKB-KW"/>
</dbReference>
<evidence type="ECO:0000256" key="2">
    <source>
        <dbReference type="ARBA" id="ARBA00022771"/>
    </source>
</evidence>
<dbReference type="GO" id="GO:0061630">
    <property type="term" value="F:ubiquitin protein ligase activity"/>
    <property type="evidence" value="ECO:0007669"/>
    <property type="project" value="TreeGrafter"/>
</dbReference>
<feature type="compositionally biased region" description="Polar residues" evidence="5">
    <location>
        <begin position="537"/>
        <end position="546"/>
    </location>
</feature>
<dbReference type="Pfam" id="PF00653">
    <property type="entry name" value="BIR"/>
    <property type="match status" value="3"/>
</dbReference>
<comment type="similarity">
    <text evidence="1">Belongs to the IAP family.</text>
</comment>
<reference evidence="7" key="1">
    <citation type="submission" date="2021-02" db="EMBL/GenBank/DDBJ databases">
        <authorList>
            <person name="Nowell W R."/>
        </authorList>
    </citation>
    <scope>NUCLEOTIDE SEQUENCE</scope>
</reference>
<gene>
    <name evidence="7" type="ORF">HFQ381_LOCUS14231</name>
</gene>
<dbReference type="Pfam" id="PF13920">
    <property type="entry name" value="zf-C3HC4_3"/>
    <property type="match status" value="1"/>
</dbReference>
<evidence type="ECO:0000256" key="5">
    <source>
        <dbReference type="SAM" id="MobiDB-lite"/>
    </source>
</evidence>
<evidence type="ECO:0000313" key="7">
    <source>
        <dbReference type="EMBL" id="CAF4311973.1"/>
    </source>
</evidence>
<feature type="domain" description="RING-type" evidence="6">
    <location>
        <begin position="601"/>
        <end position="636"/>
    </location>
</feature>
<protein>
    <recommendedName>
        <fullName evidence="6">RING-type domain-containing protein</fullName>
    </recommendedName>
</protein>
<sequence>IELTAMKNAILNTETTGPNNSRRIPTGISLKVKQISDYESPRKQKYLPKKYLSPEKLFILCNTISLCQVISKKWKSVDHSVIAMGSAGFHYVDDKDTVRCDECGLKVSGWTLDMTPFTVHAQRSPKCPFVRSTLPDHAKFLSSAITISLPISAAPDVEKSLKRQKTDAKQDVFQRAGLAEVNLLKEIRKQSFSHWPHRISPSKAQMIEAGFFNCNVGDRTICLYCNLICQQWTPHADDPWEMHKILSPHCPYVLTMLMRRQTASIQIINERPINDNSLASNTTDIFRCQEIVYTAACNPHYIEIPKRHASFSTWPNENLPAVDDLVKAGFFFTGTKSIVTCFYCNGSLQNWGSNDNPIIEHARWFPQCAYAKQLCGEEMYRKIQESKIFQQDRANLQEPNKAAHGTATSNMGTGKLDIRDETTLSRYVAARLDWPISRMLLVRNFKVSIIKRCYEDQLRLKHDDFIDDCYLFVACIILQKQIDHIGGKKDNIIVPSVAMKKIHDTEQAGISEITSKYRSIHFENVVALPAHEQATAASAQTNYSSDTDVELTTSSESPNNENNAATSTAVDAQAKQIESSATNAAPTSSKKTDDSFAENRCVLCLTEERRIACIPCGHLCACVPCGHSLRLCPICRRGIEAFVRVYI</sequence>
<dbReference type="AlphaFoldDB" id="A0A820ING3"/>
<dbReference type="GO" id="GO:0043066">
    <property type="term" value="P:negative regulation of apoptotic process"/>
    <property type="evidence" value="ECO:0007669"/>
    <property type="project" value="TreeGrafter"/>
</dbReference>
<dbReference type="GO" id="GO:0005737">
    <property type="term" value="C:cytoplasm"/>
    <property type="evidence" value="ECO:0007669"/>
    <property type="project" value="TreeGrafter"/>
</dbReference>
<dbReference type="GO" id="GO:0051726">
    <property type="term" value="P:regulation of cell cycle"/>
    <property type="evidence" value="ECO:0007669"/>
    <property type="project" value="TreeGrafter"/>
</dbReference>
<feature type="compositionally biased region" description="Polar residues" evidence="5">
    <location>
        <begin position="576"/>
        <end position="589"/>
    </location>
</feature>
<organism evidence="7 8">
    <name type="scientific">Rotaria socialis</name>
    <dbReference type="NCBI Taxonomy" id="392032"/>
    <lineage>
        <taxon>Eukaryota</taxon>
        <taxon>Metazoa</taxon>
        <taxon>Spiralia</taxon>
        <taxon>Gnathifera</taxon>
        <taxon>Rotifera</taxon>
        <taxon>Eurotatoria</taxon>
        <taxon>Bdelloidea</taxon>
        <taxon>Philodinida</taxon>
        <taxon>Philodinidae</taxon>
        <taxon>Rotaria</taxon>
    </lineage>
</organism>
<name>A0A820ING3_9BILA</name>
<dbReference type="PANTHER" id="PTHR10044:SF139">
    <property type="entry name" value="DEATH-ASSOCIATED INHIBITOR OF APOPTOSIS 2"/>
    <property type="match status" value="1"/>
</dbReference>
<dbReference type="CDD" id="cd00022">
    <property type="entry name" value="BIR"/>
    <property type="match status" value="2"/>
</dbReference>
<dbReference type="SMART" id="SM00238">
    <property type="entry name" value="BIR"/>
    <property type="match status" value="3"/>
</dbReference>
<dbReference type="Proteomes" id="UP000663851">
    <property type="component" value="Unassembled WGS sequence"/>
</dbReference>
<dbReference type="PROSITE" id="PS50089">
    <property type="entry name" value="ZF_RING_2"/>
    <property type="match status" value="1"/>
</dbReference>
<feature type="compositionally biased region" description="Low complexity" evidence="5">
    <location>
        <begin position="552"/>
        <end position="569"/>
    </location>
</feature>
<keyword evidence="2 4" id="KW-0479">Metal-binding</keyword>
<dbReference type="EMBL" id="CAJOBO010000923">
    <property type="protein sequence ID" value="CAF4311973.1"/>
    <property type="molecule type" value="Genomic_DNA"/>
</dbReference>
<feature type="non-terminal residue" evidence="7">
    <location>
        <position position="1"/>
    </location>
</feature>
<comment type="caution">
    <text evidence="7">The sequence shown here is derived from an EMBL/GenBank/DDBJ whole genome shotgun (WGS) entry which is preliminary data.</text>
</comment>
<dbReference type="Gene3D" id="1.10.1170.10">
    <property type="entry name" value="Inhibitor Of Apoptosis Protein (2mihbC-IAP-1), Chain A"/>
    <property type="match status" value="3"/>
</dbReference>
<dbReference type="InterPro" id="IPR013083">
    <property type="entry name" value="Znf_RING/FYVE/PHD"/>
</dbReference>
<dbReference type="GO" id="GO:0043027">
    <property type="term" value="F:cysteine-type endopeptidase inhibitor activity involved in apoptotic process"/>
    <property type="evidence" value="ECO:0007669"/>
    <property type="project" value="TreeGrafter"/>
</dbReference>
<evidence type="ECO:0000256" key="4">
    <source>
        <dbReference type="PROSITE-ProRule" id="PRU00175"/>
    </source>
</evidence>
<dbReference type="GO" id="GO:0005634">
    <property type="term" value="C:nucleus"/>
    <property type="evidence" value="ECO:0007669"/>
    <property type="project" value="TreeGrafter"/>
</dbReference>
<evidence type="ECO:0000256" key="3">
    <source>
        <dbReference type="ARBA" id="ARBA00022833"/>
    </source>
</evidence>
<evidence type="ECO:0000256" key="1">
    <source>
        <dbReference type="ARBA" id="ARBA00006672"/>
    </source>
</evidence>
<accession>A0A820ING3</accession>
<dbReference type="PROSITE" id="PS50143">
    <property type="entry name" value="BIR_REPEAT_2"/>
    <property type="match status" value="3"/>
</dbReference>
<dbReference type="Gene3D" id="3.30.40.10">
    <property type="entry name" value="Zinc/RING finger domain, C3HC4 (zinc finger)"/>
    <property type="match status" value="1"/>
</dbReference>
<dbReference type="GO" id="GO:0031398">
    <property type="term" value="P:positive regulation of protein ubiquitination"/>
    <property type="evidence" value="ECO:0007669"/>
    <property type="project" value="TreeGrafter"/>
</dbReference>
<dbReference type="PANTHER" id="PTHR10044">
    <property type="entry name" value="INHIBITOR OF APOPTOSIS"/>
    <property type="match status" value="1"/>
</dbReference>
<dbReference type="PROSITE" id="PS01282">
    <property type="entry name" value="BIR_REPEAT_1"/>
    <property type="match status" value="1"/>
</dbReference>
<evidence type="ECO:0000259" key="6">
    <source>
        <dbReference type="PROSITE" id="PS50089"/>
    </source>
</evidence>
<dbReference type="InterPro" id="IPR001370">
    <property type="entry name" value="BIR_rpt"/>
</dbReference>
<keyword evidence="2 4" id="KW-0863">Zinc-finger</keyword>
<dbReference type="SUPFAM" id="SSF57924">
    <property type="entry name" value="Inhibitor of apoptosis (IAP) repeat"/>
    <property type="match status" value="3"/>
</dbReference>
<evidence type="ECO:0000313" key="8">
    <source>
        <dbReference type="Proteomes" id="UP000663851"/>
    </source>
</evidence>
<keyword evidence="3" id="KW-0862">Zinc</keyword>